<evidence type="ECO:0000313" key="2">
    <source>
        <dbReference type="EMBL" id="VVD74055.1"/>
    </source>
</evidence>
<reference evidence="2 3" key="1">
    <citation type="submission" date="2019-08" db="EMBL/GenBank/DDBJ databases">
        <authorList>
            <person name="Peeters C."/>
        </authorList>
    </citation>
    <scope>NUCLEOTIDE SEQUENCE [LARGE SCALE GENOMIC DNA]</scope>
    <source>
        <strain evidence="2 3">LMG 31112</strain>
    </source>
</reference>
<accession>A0A5E4SFH9</accession>
<gene>
    <name evidence="2" type="ORF">PHO31112_00738</name>
</gene>
<feature type="compositionally biased region" description="Basic and acidic residues" evidence="1">
    <location>
        <begin position="1"/>
        <end position="14"/>
    </location>
</feature>
<feature type="region of interest" description="Disordered" evidence="1">
    <location>
        <begin position="1"/>
        <end position="26"/>
    </location>
</feature>
<keyword evidence="3" id="KW-1185">Reference proteome</keyword>
<sequence>MNDSTKSDGKDRGNDGQGDDGLDLPKSLTREGHVVWFHEYKKYLGYAWDEAAGEIRRAHVSDPEHAIYFETFAEAMVATDELMGSHVILHASKRGEKPRLIR</sequence>
<evidence type="ECO:0000256" key="1">
    <source>
        <dbReference type="SAM" id="MobiDB-lite"/>
    </source>
</evidence>
<name>A0A5E4SFH9_9BURK</name>
<organism evidence="2 3">
    <name type="scientific">Pandoraea horticolens</name>
    <dbReference type="NCBI Taxonomy" id="2508298"/>
    <lineage>
        <taxon>Bacteria</taxon>
        <taxon>Pseudomonadati</taxon>
        <taxon>Pseudomonadota</taxon>
        <taxon>Betaproteobacteria</taxon>
        <taxon>Burkholderiales</taxon>
        <taxon>Burkholderiaceae</taxon>
        <taxon>Pandoraea</taxon>
    </lineage>
</organism>
<protein>
    <submittedName>
        <fullName evidence="2">Uncharacterized protein</fullName>
    </submittedName>
</protein>
<dbReference type="Proteomes" id="UP000343317">
    <property type="component" value="Unassembled WGS sequence"/>
</dbReference>
<dbReference type="RefSeq" id="WP_150619285.1">
    <property type="nucleotide sequence ID" value="NZ_CABPSM010000002.1"/>
</dbReference>
<dbReference type="AlphaFoldDB" id="A0A5E4SFH9"/>
<proteinExistence type="predicted"/>
<dbReference type="EMBL" id="CABPSM010000002">
    <property type="protein sequence ID" value="VVD74055.1"/>
    <property type="molecule type" value="Genomic_DNA"/>
</dbReference>
<evidence type="ECO:0000313" key="3">
    <source>
        <dbReference type="Proteomes" id="UP000343317"/>
    </source>
</evidence>